<organism evidence="2 5">
    <name type="scientific">Solanum pennellii</name>
    <name type="common">Tomato</name>
    <name type="synonym">Lycopersicon pennellii</name>
    <dbReference type="NCBI Taxonomy" id="28526"/>
    <lineage>
        <taxon>Eukaryota</taxon>
        <taxon>Viridiplantae</taxon>
        <taxon>Streptophyta</taxon>
        <taxon>Embryophyta</taxon>
        <taxon>Tracheophyta</taxon>
        <taxon>Spermatophyta</taxon>
        <taxon>Magnoliopsida</taxon>
        <taxon>eudicotyledons</taxon>
        <taxon>Gunneridae</taxon>
        <taxon>Pentapetalae</taxon>
        <taxon>asterids</taxon>
        <taxon>lamiids</taxon>
        <taxon>Solanales</taxon>
        <taxon>Solanaceae</taxon>
        <taxon>Solanoideae</taxon>
        <taxon>Solaneae</taxon>
        <taxon>Solanum</taxon>
        <taxon>Solanum subgen. Lycopersicon</taxon>
    </lineage>
</organism>
<sequence>MNRGKPQTRPTRPIAPTPGVNPFTIRPDPNQVRPTALNPGANPYPIRPSLSQNRYSALAHFPPLNQTALPQCSSSNMLVLKKPFSQDPESSVSPSGKLRFSQKQTSESYAMKQPENFAEAVSPATKKVTGKALSTEKENFEVYPLYTLPILALDKELENFEIRNLLKPVYNNRNCVDSDNALKTRRYFEFILIDTGSIEIEHELADQSDPDSIAYSKFTIKKILSPSNWLTDHLLTPINLSKRFNPQTFNWFDYRNAWMNFLFVRPITHSWFVKYCTEASTSVIPRWFYEWWSYFGGNKQVRPKRFEDGYLQFQIDENISTLPKHIKLCKYFFKRRLSYIISWTFCTAEFDRIKYLSKEIRIKGWSPAKRESPSSSKRPPVKDSPSKSELKQRLEKALSELDNEKANPDQAAIEQLLEEASSQSDDNGDMLNPKALAQSYLNPFD</sequence>
<evidence type="ECO:0000313" key="5">
    <source>
        <dbReference type="RefSeq" id="XP_027769922.1"/>
    </source>
</evidence>
<feature type="region of interest" description="Disordered" evidence="1">
    <location>
        <begin position="1"/>
        <end position="49"/>
    </location>
</feature>
<keyword evidence="2" id="KW-1185">Reference proteome</keyword>
<evidence type="ECO:0000256" key="1">
    <source>
        <dbReference type="SAM" id="MobiDB-lite"/>
    </source>
</evidence>
<dbReference type="RefSeq" id="XP_027769920.1">
    <property type="nucleotide sequence ID" value="XM_027914119.1"/>
</dbReference>
<reference evidence="3 4" key="2">
    <citation type="submission" date="2025-05" db="UniProtKB">
        <authorList>
            <consortium name="RefSeq"/>
        </authorList>
    </citation>
    <scope>IDENTIFICATION</scope>
</reference>
<dbReference type="PANTHER" id="PTHR48434:SF1">
    <property type="entry name" value="(RAPE) HYPOTHETICAL PROTEIN"/>
    <property type="match status" value="1"/>
</dbReference>
<dbReference type="Proteomes" id="UP000694930">
    <property type="component" value="Chromosome 2"/>
</dbReference>
<dbReference type="PANTHER" id="PTHR48434">
    <property type="entry name" value="(RAPE) HYPOTHETICAL PROTEIN"/>
    <property type="match status" value="1"/>
</dbReference>
<dbReference type="RefSeq" id="XP_027769921.1">
    <property type="nucleotide sequence ID" value="XM_027914120.1"/>
</dbReference>
<evidence type="ECO:0000313" key="3">
    <source>
        <dbReference type="RefSeq" id="XP_027769920.1"/>
    </source>
</evidence>
<dbReference type="GeneID" id="114075951"/>
<feature type="compositionally biased region" description="Basic and acidic residues" evidence="1">
    <location>
        <begin position="380"/>
        <end position="407"/>
    </location>
</feature>
<reference evidence="2" key="1">
    <citation type="journal article" date="2014" name="Nat. Genet.">
        <title>The genome of the stress-tolerant wild tomato species Solanum pennellii.</title>
        <authorList>
            <person name="Bolger A."/>
            <person name="Scossa F."/>
            <person name="Bolger M.E."/>
            <person name="Lanz C."/>
            <person name="Maumus F."/>
            <person name="Tohge T."/>
            <person name="Quesneville H."/>
            <person name="Alseekh S."/>
            <person name="Sorensen I."/>
            <person name="Lichtenstein G."/>
            <person name="Fich E.A."/>
            <person name="Conte M."/>
            <person name="Keller H."/>
            <person name="Schneeberger K."/>
            <person name="Schwacke R."/>
            <person name="Ofner I."/>
            <person name="Vrebalov J."/>
            <person name="Xu Y."/>
            <person name="Osorio S."/>
            <person name="Aflitos S.A."/>
            <person name="Schijlen E."/>
            <person name="Jimenez-Gomez J.M."/>
            <person name="Ryngajllo M."/>
            <person name="Kimura S."/>
            <person name="Kumar R."/>
            <person name="Koenig D."/>
            <person name="Headland L.R."/>
            <person name="Maloof J.N."/>
            <person name="Sinha N."/>
            <person name="van Ham R.C."/>
            <person name="Lankhorst R.K."/>
            <person name="Mao L."/>
            <person name="Vogel A."/>
            <person name="Arsova B."/>
            <person name="Panstruga R."/>
            <person name="Fei Z."/>
            <person name="Rose J.K."/>
            <person name="Zamir D."/>
            <person name="Carrari F."/>
            <person name="Giovannoni J.J."/>
            <person name="Weigel D."/>
            <person name="Usadel B."/>
            <person name="Fernie A.R."/>
        </authorList>
    </citation>
    <scope>NUCLEOTIDE SEQUENCE [LARGE SCALE GENOMIC DNA]</scope>
</reference>
<proteinExistence type="predicted"/>
<gene>
    <name evidence="3 4 5" type="primary">LOC114075951</name>
</gene>
<evidence type="ECO:0000313" key="2">
    <source>
        <dbReference type="Proteomes" id="UP000694930"/>
    </source>
</evidence>
<accession>A0ABM1V2F4</accession>
<protein>
    <submittedName>
        <fullName evidence="3 4">Uncharacterized protein LOC114075951 isoform X1</fullName>
    </submittedName>
</protein>
<evidence type="ECO:0000313" key="4">
    <source>
        <dbReference type="RefSeq" id="XP_027769921.1"/>
    </source>
</evidence>
<feature type="region of interest" description="Disordered" evidence="1">
    <location>
        <begin position="367"/>
        <end position="445"/>
    </location>
</feature>
<name>A0ABM1V2F4_SOLPN</name>
<dbReference type="RefSeq" id="XP_027769922.1">
    <property type="nucleotide sequence ID" value="XM_027914121.1"/>
</dbReference>